<dbReference type="OrthoDB" id="9995306at2759"/>
<sequence>MFTALNKLLDIDNKIYIPKGKFFLISESNNDGSFVTHHFLSLYLKGGHNVCFIALVQSFTHYSSVAQKLGVNLTASTQNGKLIFVEGLKYAVQNMEIESSNEMPPGMQNNPYRGLTSR</sequence>
<proteinExistence type="inferred from homology"/>
<dbReference type="Pfam" id="PF09807">
    <property type="entry name" value="ELP6"/>
    <property type="match status" value="1"/>
</dbReference>
<comment type="pathway">
    <text evidence="1">tRNA modification; 5-methoxycarbonylmethyl-2-thiouridine-tRNA biosynthesis.</text>
</comment>
<dbReference type="AlphaFoldDB" id="A0A6S7JIA4"/>
<dbReference type="UniPathway" id="UPA00988"/>
<dbReference type="PANTHER" id="PTHR16184:SF6">
    <property type="entry name" value="ELONGATOR COMPLEX PROTEIN 6"/>
    <property type="match status" value="1"/>
</dbReference>
<organism evidence="4 5">
    <name type="scientific">Paramuricea clavata</name>
    <name type="common">Red gorgonian</name>
    <name type="synonym">Violescent sea-whip</name>
    <dbReference type="NCBI Taxonomy" id="317549"/>
    <lineage>
        <taxon>Eukaryota</taxon>
        <taxon>Metazoa</taxon>
        <taxon>Cnidaria</taxon>
        <taxon>Anthozoa</taxon>
        <taxon>Octocorallia</taxon>
        <taxon>Malacalcyonacea</taxon>
        <taxon>Plexauridae</taxon>
        <taxon>Paramuricea</taxon>
    </lineage>
</organism>
<comment type="similarity">
    <text evidence="2">Belongs to the ELP6 family.</text>
</comment>
<evidence type="ECO:0000256" key="2">
    <source>
        <dbReference type="ARBA" id="ARBA00008837"/>
    </source>
</evidence>
<accession>A0A6S7JIA4</accession>
<reference evidence="4" key="1">
    <citation type="submission" date="2020-04" db="EMBL/GenBank/DDBJ databases">
        <authorList>
            <person name="Alioto T."/>
            <person name="Alioto T."/>
            <person name="Gomez Garrido J."/>
        </authorList>
    </citation>
    <scope>NUCLEOTIDE SEQUENCE</scope>
    <source>
        <strain evidence="4">A484AB</strain>
    </source>
</reference>
<comment type="caution">
    <text evidence="4">The sequence shown here is derived from an EMBL/GenBank/DDBJ whole genome shotgun (WGS) entry which is preliminary data.</text>
</comment>
<dbReference type="Proteomes" id="UP001152795">
    <property type="component" value="Unassembled WGS sequence"/>
</dbReference>
<dbReference type="InterPro" id="IPR018627">
    <property type="entry name" value="ELP6"/>
</dbReference>
<dbReference type="PANTHER" id="PTHR16184">
    <property type="entry name" value="ELONGATOR COMPLEX PROTEIN 6"/>
    <property type="match status" value="1"/>
</dbReference>
<evidence type="ECO:0000256" key="1">
    <source>
        <dbReference type="ARBA" id="ARBA00005043"/>
    </source>
</evidence>
<gene>
    <name evidence="4" type="ORF">PACLA_8A017929</name>
</gene>
<dbReference type="GO" id="GO:0002098">
    <property type="term" value="P:tRNA wobble uridine modification"/>
    <property type="evidence" value="ECO:0007669"/>
    <property type="project" value="InterPro"/>
</dbReference>
<evidence type="ECO:0000313" key="5">
    <source>
        <dbReference type="Proteomes" id="UP001152795"/>
    </source>
</evidence>
<evidence type="ECO:0000313" key="4">
    <source>
        <dbReference type="EMBL" id="CAB4016391.1"/>
    </source>
</evidence>
<dbReference type="GO" id="GO:0033588">
    <property type="term" value="C:elongator holoenzyme complex"/>
    <property type="evidence" value="ECO:0007669"/>
    <property type="project" value="InterPro"/>
</dbReference>
<protein>
    <recommendedName>
        <fullName evidence="3">Elongator complex protein 6</fullName>
    </recommendedName>
</protein>
<dbReference type="EMBL" id="CACRXK020009098">
    <property type="protein sequence ID" value="CAB4016391.1"/>
    <property type="molecule type" value="Genomic_DNA"/>
</dbReference>
<evidence type="ECO:0000256" key="3">
    <source>
        <dbReference type="ARBA" id="ARBA00020263"/>
    </source>
</evidence>
<dbReference type="Gene3D" id="3.40.50.300">
    <property type="entry name" value="P-loop containing nucleotide triphosphate hydrolases"/>
    <property type="match status" value="1"/>
</dbReference>
<keyword evidence="5" id="KW-1185">Reference proteome</keyword>
<dbReference type="InterPro" id="IPR027417">
    <property type="entry name" value="P-loop_NTPase"/>
</dbReference>
<name>A0A6S7JIA4_PARCT</name>